<comment type="caution">
    <text evidence="1">The sequence shown here is derived from an EMBL/GenBank/DDBJ whole genome shotgun (WGS) entry which is preliminary data.</text>
</comment>
<evidence type="ECO:0008006" key="3">
    <source>
        <dbReference type="Google" id="ProtNLM"/>
    </source>
</evidence>
<reference evidence="2" key="2">
    <citation type="submission" date="2018-12" db="EMBL/GenBank/DDBJ databases">
        <title>Maribacter lutimaris sp. nov., isolated from marine sediment.</title>
        <authorList>
            <person name="Kim K.K."/>
        </authorList>
    </citation>
    <scope>NUCLEOTIDE SEQUENCE [LARGE SCALE GENOMIC DNA]</scope>
    <source>
        <strain evidence="2">PoM-212</strain>
    </source>
</reference>
<accession>A0A426RFD1</accession>
<proteinExistence type="predicted"/>
<dbReference type="Proteomes" id="UP000286990">
    <property type="component" value="Unassembled WGS sequence"/>
</dbReference>
<keyword evidence="2" id="KW-1185">Reference proteome</keyword>
<organism evidence="1 2">
    <name type="scientific">Maribacter algicola</name>
    <dbReference type="NCBI Taxonomy" id="2498892"/>
    <lineage>
        <taxon>Bacteria</taxon>
        <taxon>Pseudomonadati</taxon>
        <taxon>Bacteroidota</taxon>
        <taxon>Flavobacteriia</taxon>
        <taxon>Flavobacteriales</taxon>
        <taxon>Flavobacteriaceae</taxon>
        <taxon>Maribacter</taxon>
    </lineage>
</organism>
<name>A0A426RFD1_9FLAO</name>
<evidence type="ECO:0000313" key="2">
    <source>
        <dbReference type="Proteomes" id="UP000286990"/>
    </source>
</evidence>
<gene>
    <name evidence="1" type="ORF">DZC72_16630</name>
</gene>
<protein>
    <recommendedName>
        <fullName evidence="3">Lipoprotein</fullName>
    </recommendedName>
</protein>
<dbReference type="PROSITE" id="PS51257">
    <property type="entry name" value="PROKAR_LIPOPROTEIN"/>
    <property type="match status" value="1"/>
</dbReference>
<sequence length="91" mass="10140">MKLKNLTALTLSILLLSSCVKQVKDAFDETTEALTCANRVQEFEDTNEANPDRSCTAIIADLDDLERTCRDYLSESTRQSFADLRTACSSN</sequence>
<reference evidence="2" key="1">
    <citation type="submission" date="2018-08" db="EMBL/GenBank/DDBJ databases">
        <authorList>
            <person name="Khan S.A."/>
            <person name="J S.E."/>
        </authorList>
    </citation>
    <scope>NUCLEOTIDE SEQUENCE [LARGE SCALE GENOMIC DNA]</scope>
    <source>
        <strain evidence="2">PoM-212</strain>
    </source>
</reference>
<dbReference type="EMBL" id="QUSX01000004">
    <property type="protein sequence ID" value="RRQ47609.1"/>
    <property type="molecule type" value="Genomic_DNA"/>
</dbReference>
<dbReference type="AlphaFoldDB" id="A0A426RFD1"/>
<evidence type="ECO:0000313" key="1">
    <source>
        <dbReference type="EMBL" id="RRQ47609.1"/>
    </source>
</evidence>